<reference evidence="1 2" key="1">
    <citation type="submission" date="2021-01" db="EMBL/GenBank/DDBJ databases">
        <authorList>
            <person name="Ruan W."/>
            <person name="Khan S.A."/>
            <person name="Jeon C.O."/>
        </authorList>
    </citation>
    <scope>NUCLEOTIDE SEQUENCE [LARGE SCALE GENOMIC DNA]</scope>
    <source>
        <strain evidence="1 2">R798</strain>
    </source>
</reference>
<evidence type="ECO:0008006" key="3">
    <source>
        <dbReference type="Google" id="ProtNLM"/>
    </source>
</evidence>
<evidence type="ECO:0000313" key="1">
    <source>
        <dbReference type="EMBL" id="MBZ2206535.1"/>
    </source>
</evidence>
<accession>A0ABS7SN07</accession>
<dbReference type="InterPro" id="IPR029057">
    <property type="entry name" value="PRTase-like"/>
</dbReference>
<protein>
    <recommendedName>
        <fullName evidence="3">Phosphoribosyltransferase</fullName>
    </recommendedName>
</protein>
<sequence>MPPHLLKIDPSNIGDHHYLGPEHECFFFYEYAARQGYAFSEGNQLVSNIKKSVLRRGQPEYRYKERAIASAGNLLHRVLSAAAPLLPTTTVVPIPPSKVRSDPEFDDRVNRIALLGCANTAAETRELVMQTVSYVASHTQQSGEGKKPHELEAIYELVGPPPRQIVILVDDVLTTGAHFVAARSTILRQYPDRRVVGMFLARRVLPNPFEDFDAL</sequence>
<gene>
    <name evidence="1" type="ORF">I4X03_004600</name>
</gene>
<keyword evidence="2" id="KW-1185">Reference proteome</keyword>
<evidence type="ECO:0000313" key="2">
    <source>
        <dbReference type="Proteomes" id="UP000809349"/>
    </source>
</evidence>
<name>A0ABS7SN07_9BURK</name>
<reference evidence="1 2" key="2">
    <citation type="submission" date="2021-08" db="EMBL/GenBank/DDBJ databases">
        <title>Massilia sp. R798.</title>
        <authorList>
            <person name="Baek J.H."/>
            <person name="Jung H.S."/>
            <person name="Kim K.R."/>
            <person name="Jeon C.O."/>
        </authorList>
    </citation>
    <scope>NUCLEOTIDE SEQUENCE [LARGE SCALE GENOMIC DNA]</scope>
    <source>
        <strain evidence="1 2">R798</strain>
    </source>
</reference>
<comment type="caution">
    <text evidence="1">The sequence shown here is derived from an EMBL/GenBank/DDBJ whole genome shotgun (WGS) entry which is preliminary data.</text>
</comment>
<organism evidence="1 2">
    <name type="scientific">Massilia soli</name>
    <dbReference type="NCBI Taxonomy" id="2792854"/>
    <lineage>
        <taxon>Bacteria</taxon>
        <taxon>Pseudomonadati</taxon>
        <taxon>Pseudomonadota</taxon>
        <taxon>Betaproteobacteria</taxon>
        <taxon>Burkholderiales</taxon>
        <taxon>Oxalobacteraceae</taxon>
        <taxon>Telluria group</taxon>
        <taxon>Massilia</taxon>
    </lineage>
</organism>
<proteinExistence type="predicted"/>
<dbReference type="SUPFAM" id="SSF53271">
    <property type="entry name" value="PRTase-like"/>
    <property type="match status" value="1"/>
</dbReference>
<dbReference type="Proteomes" id="UP000809349">
    <property type="component" value="Unassembled WGS sequence"/>
</dbReference>
<dbReference type="RefSeq" id="WP_223466400.1">
    <property type="nucleotide sequence ID" value="NZ_JAFBIL020000002.1"/>
</dbReference>
<dbReference type="EMBL" id="JAFBIL020000002">
    <property type="protein sequence ID" value="MBZ2206535.1"/>
    <property type="molecule type" value="Genomic_DNA"/>
</dbReference>